<dbReference type="EMBL" id="BARW01037165">
    <property type="protein sequence ID" value="GAJ23120.1"/>
    <property type="molecule type" value="Genomic_DNA"/>
</dbReference>
<reference evidence="1" key="1">
    <citation type="journal article" date="2014" name="Front. Microbiol.">
        <title>High frequency of phylogenetically diverse reductive dehalogenase-homologous genes in deep subseafloor sedimentary metagenomes.</title>
        <authorList>
            <person name="Kawai M."/>
            <person name="Futagami T."/>
            <person name="Toyoda A."/>
            <person name="Takaki Y."/>
            <person name="Nishi S."/>
            <person name="Hori S."/>
            <person name="Arai W."/>
            <person name="Tsubouchi T."/>
            <person name="Morono Y."/>
            <person name="Uchiyama I."/>
            <person name="Ito T."/>
            <person name="Fujiyama A."/>
            <person name="Inagaki F."/>
            <person name="Takami H."/>
        </authorList>
    </citation>
    <scope>NUCLEOTIDE SEQUENCE</scope>
    <source>
        <strain evidence="1">Expedition CK06-06</strain>
    </source>
</reference>
<accession>X1W256</accession>
<dbReference type="AlphaFoldDB" id="X1W256"/>
<proteinExistence type="predicted"/>
<organism evidence="1">
    <name type="scientific">marine sediment metagenome</name>
    <dbReference type="NCBI Taxonomy" id="412755"/>
    <lineage>
        <taxon>unclassified sequences</taxon>
        <taxon>metagenomes</taxon>
        <taxon>ecological metagenomes</taxon>
    </lineage>
</organism>
<evidence type="ECO:0000313" key="1">
    <source>
        <dbReference type="EMBL" id="GAJ23120.1"/>
    </source>
</evidence>
<comment type="caution">
    <text evidence="1">The sequence shown here is derived from an EMBL/GenBank/DDBJ whole genome shotgun (WGS) entry which is preliminary data.</text>
</comment>
<protein>
    <submittedName>
        <fullName evidence="1">Uncharacterized protein</fullName>
    </submittedName>
</protein>
<name>X1W256_9ZZZZ</name>
<sequence>MTKPIIMRARRIGIPIKTRESKAEKMIKPEKIIMLKRPVPVIGQKDFLI</sequence>
<gene>
    <name evidence="1" type="ORF">S12H4_57453</name>
</gene>